<dbReference type="Proteomes" id="UP000265557">
    <property type="component" value="Chromosome"/>
</dbReference>
<dbReference type="Proteomes" id="UP000323733">
    <property type="component" value="Unassembled WGS sequence"/>
</dbReference>
<evidence type="ECO:0000313" key="4">
    <source>
        <dbReference type="Proteomes" id="UP000323733"/>
    </source>
</evidence>
<keyword evidence="4" id="KW-1185">Reference proteome</keyword>
<dbReference type="AlphaFoldDB" id="A0A1I6ZSC3"/>
<evidence type="ECO:0000313" key="3">
    <source>
        <dbReference type="Proteomes" id="UP000265557"/>
    </source>
</evidence>
<organism evidence="2 4">
    <name type="scientific">Methanosarcina thermophila</name>
    <dbReference type="NCBI Taxonomy" id="2210"/>
    <lineage>
        <taxon>Archaea</taxon>
        <taxon>Methanobacteriati</taxon>
        <taxon>Methanobacteriota</taxon>
        <taxon>Stenosarchaea group</taxon>
        <taxon>Methanomicrobia</taxon>
        <taxon>Methanosarcinales</taxon>
        <taxon>Methanosarcinaceae</taxon>
        <taxon>Methanosarcina</taxon>
    </lineage>
</organism>
<accession>A0A1I6ZSC3</accession>
<dbReference type="GeneID" id="53689244"/>
<protein>
    <submittedName>
        <fullName evidence="1">YhgE/Pip C-terminal domain protein</fullName>
    </submittedName>
</protein>
<dbReference type="EMBL" id="FPAO01000006">
    <property type="protein sequence ID" value="SFT65596.1"/>
    <property type="molecule type" value="Genomic_DNA"/>
</dbReference>
<proteinExistence type="predicted"/>
<name>A0A1I6ZSC3_METTE</name>
<sequence>MVTCIGTAVAGSSADQVQAASLNVTRDGVNYISGQVQIAQTDNGEINQASKNNLKVVYDKDGNIKKVVARLDEEQQVDSWSNNGDNEIDTSSEQGFGISKIENGVNVDLYQLQHAAQTSDGTINQKQSAVVKVKLKENKEVVSVKLKQKQEVKSEQKQVIKYQKQV</sequence>
<gene>
    <name evidence="1" type="ORF">MESMT1_2170</name>
    <name evidence="2" type="ORF">SAMN02910340_01628</name>
</gene>
<dbReference type="EMBL" id="AP017646">
    <property type="protein sequence ID" value="BAW30100.1"/>
    <property type="molecule type" value="Genomic_DNA"/>
</dbReference>
<reference evidence="2 4" key="2">
    <citation type="submission" date="2016-10" db="EMBL/GenBank/DDBJ databases">
        <authorList>
            <person name="Varghese N."/>
            <person name="Submissions S."/>
        </authorList>
    </citation>
    <scope>NUCLEOTIDE SEQUENCE [LARGE SCALE GENOMIC DNA]</scope>
    <source>
        <strain evidence="2 4">DSM 11855</strain>
    </source>
</reference>
<evidence type="ECO:0000313" key="1">
    <source>
        <dbReference type="EMBL" id="BAW30100.1"/>
    </source>
</evidence>
<reference evidence="1 3" key="1">
    <citation type="submission" date="2016-09" db="EMBL/GenBank/DDBJ databases">
        <title>Complete Genome Sequence of Methanosarcina thermophila MT-1.</title>
        <authorList>
            <person name="Kouzuma A."/>
        </authorList>
    </citation>
    <scope>NUCLEOTIDE SEQUENCE [LARGE SCALE GENOMIC DNA]</scope>
    <source>
        <strain evidence="1 3">MT-1</strain>
    </source>
</reference>
<accession>A0A3G9CY30</accession>
<dbReference type="RefSeq" id="WP_048166572.1">
    <property type="nucleotide sequence ID" value="NZ_FPAO01000006.1"/>
</dbReference>
<evidence type="ECO:0000313" key="2">
    <source>
        <dbReference type="EMBL" id="SFT65596.1"/>
    </source>
</evidence>